<protein>
    <submittedName>
        <fullName evidence="4">Uncharacterized protein</fullName>
    </submittedName>
</protein>
<dbReference type="STRING" id="716816.BST96_18810"/>
<dbReference type="InterPro" id="IPR019734">
    <property type="entry name" value="TPR_rpt"/>
</dbReference>
<dbReference type="Pfam" id="PF13181">
    <property type="entry name" value="TPR_8"/>
    <property type="match status" value="1"/>
</dbReference>
<keyword evidence="5" id="KW-1185">Reference proteome</keyword>
<dbReference type="InterPro" id="IPR027417">
    <property type="entry name" value="P-loop_NTPase"/>
</dbReference>
<evidence type="ECO:0000256" key="1">
    <source>
        <dbReference type="ARBA" id="ARBA00022737"/>
    </source>
</evidence>
<feature type="repeat" description="TPR" evidence="3">
    <location>
        <begin position="209"/>
        <end position="242"/>
    </location>
</feature>
<feature type="repeat" description="TPR" evidence="3">
    <location>
        <begin position="277"/>
        <end position="310"/>
    </location>
</feature>
<dbReference type="Gene3D" id="3.40.50.300">
    <property type="entry name" value="P-loop containing nucleotide triphosphate hydrolases"/>
    <property type="match status" value="1"/>
</dbReference>
<dbReference type="PROSITE" id="PS50005">
    <property type="entry name" value="TPR"/>
    <property type="match status" value="5"/>
</dbReference>
<evidence type="ECO:0000256" key="3">
    <source>
        <dbReference type="PROSITE-ProRule" id="PRU00339"/>
    </source>
</evidence>
<proteinExistence type="predicted"/>
<dbReference type="RefSeq" id="WP_085760164.1">
    <property type="nucleotide sequence ID" value="NZ_CP019343.1"/>
</dbReference>
<dbReference type="OrthoDB" id="9815894at2"/>
<dbReference type="PANTHER" id="PTHR44943:SF8">
    <property type="entry name" value="TPR REPEAT-CONTAINING PROTEIN MJ0263"/>
    <property type="match status" value="1"/>
</dbReference>
<dbReference type="KEGG" id="osg:BST96_18810"/>
<keyword evidence="2 3" id="KW-0802">TPR repeat</keyword>
<dbReference type="Proteomes" id="UP000193450">
    <property type="component" value="Chromosome"/>
</dbReference>
<dbReference type="Gene3D" id="1.25.40.10">
    <property type="entry name" value="Tetratricopeptide repeat domain"/>
    <property type="match status" value="3"/>
</dbReference>
<accession>A0A1X9NG00</accession>
<dbReference type="AlphaFoldDB" id="A0A1X9NG00"/>
<evidence type="ECO:0000313" key="5">
    <source>
        <dbReference type="Proteomes" id="UP000193450"/>
    </source>
</evidence>
<evidence type="ECO:0000256" key="2">
    <source>
        <dbReference type="ARBA" id="ARBA00022803"/>
    </source>
</evidence>
<sequence>MLPTEITKATFEEALQLINNGKLQPAIALCQRALERTPDDINMTALLGAVFLQSNNYQAAEDYLKKAIDLAPAFAKPHEDLGILLVNLKREEEAIPLLQKAVRLDPSLESANFNLGKALAACGRGAEADKAYEAAFDLNPERKAMAMAAEHHRRGEDDKAEQLYRQVLQKNPQNVDAMRLLALLACNASHFDDAERMLRKAIDIAPDFLGAYMDLGKILKDMDRLEEAIDCFRRSVALAPNNFKPQMQLASALAPAALNIEAVTAHQRALEITPNHPGALLGLGHALKTAGRQAEGIEAYEQCIKVRPDNGETYWSLANLKTYTFRDDQIEEMEQRVRTEGLDPNAEINFLFALGKAYEDRKDYTKSWQYYEEGNEKQRMSVGYDPVLTEVQNTDIINTFSKEFFDSHKGMGNPDPSPIFILGLPRSGSTLLEQIIASHSMVEGTSELPYLGRIATSMNRNRADGINYPEAVLELKDKHFDQLGEKYLQKAKMHRIEGKPFFIDKMPNNFPNIGLLHSILPNAKIIDARRHPLDSCFGNFKQLYAKGQNFTYDLSDIGEYFLQYQRMMDHWDEVLPGRVLHCQYEDTVNDLENQVKRILEYCGLPWEDGCVNYHQNDRVVRTASSEQVRQPIYNKSIGTWRRYESELDELLDVLEPVLPLYEKYMPNQ</sequence>
<evidence type="ECO:0000313" key="4">
    <source>
        <dbReference type="EMBL" id="ARN75964.1"/>
    </source>
</evidence>
<dbReference type="PANTHER" id="PTHR44943">
    <property type="entry name" value="CELLULOSE SYNTHASE OPERON PROTEIN C"/>
    <property type="match status" value="1"/>
</dbReference>
<dbReference type="SUPFAM" id="SSF48452">
    <property type="entry name" value="TPR-like"/>
    <property type="match status" value="2"/>
</dbReference>
<dbReference type="Pfam" id="PF14559">
    <property type="entry name" value="TPR_19"/>
    <property type="match status" value="1"/>
</dbReference>
<gene>
    <name evidence="4" type="ORF">BST96_18810</name>
</gene>
<dbReference type="PROSITE" id="PS50293">
    <property type="entry name" value="TPR_REGION"/>
    <property type="match status" value="1"/>
</dbReference>
<dbReference type="Pfam" id="PF13432">
    <property type="entry name" value="TPR_16"/>
    <property type="match status" value="2"/>
</dbReference>
<feature type="repeat" description="TPR" evidence="3">
    <location>
        <begin position="41"/>
        <end position="74"/>
    </location>
</feature>
<name>A0A1X9NG00_9GAMM</name>
<dbReference type="Pfam" id="PF13469">
    <property type="entry name" value="Sulfotransfer_3"/>
    <property type="match status" value="1"/>
</dbReference>
<dbReference type="SUPFAM" id="SSF52540">
    <property type="entry name" value="P-loop containing nucleoside triphosphate hydrolases"/>
    <property type="match status" value="1"/>
</dbReference>
<feature type="repeat" description="TPR" evidence="3">
    <location>
        <begin position="109"/>
        <end position="142"/>
    </location>
</feature>
<organism evidence="4 5">
    <name type="scientific">Oceanicoccus sagamiensis</name>
    <dbReference type="NCBI Taxonomy" id="716816"/>
    <lineage>
        <taxon>Bacteria</taxon>
        <taxon>Pseudomonadati</taxon>
        <taxon>Pseudomonadota</taxon>
        <taxon>Gammaproteobacteria</taxon>
        <taxon>Cellvibrionales</taxon>
        <taxon>Spongiibacteraceae</taxon>
        <taxon>Oceanicoccus</taxon>
    </lineage>
</organism>
<dbReference type="EMBL" id="CP019343">
    <property type="protein sequence ID" value="ARN75964.1"/>
    <property type="molecule type" value="Genomic_DNA"/>
</dbReference>
<feature type="repeat" description="TPR" evidence="3">
    <location>
        <begin position="75"/>
        <end position="108"/>
    </location>
</feature>
<dbReference type="SMART" id="SM00028">
    <property type="entry name" value="TPR"/>
    <property type="match status" value="10"/>
</dbReference>
<reference evidence="4 5" key="1">
    <citation type="submission" date="2016-11" db="EMBL/GenBank/DDBJ databases">
        <title>Trade-off between light-utilization and light-protection in marine flavobacteria.</title>
        <authorList>
            <person name="Kumagai Y."/>
        </authorList>
    </citation>
    <scope>NUCLEOTIDE SEQUENCE [LARGE SCALE GENOMIC DNA]</scope>
    <source>
        <strain evidence="4 5">NBRC 107125</strain>
    </source>
</reference>
<dbReference type="InterPro" id="IPR011990">
    <property type="entry name" value="TPR-like_helical_dom_sf"/>
</dbReference>
<keyword evidence="1" id="KW-0677">Repeat</keyword>
<dbReference type="InterPro" id="IPR051685">
    <property type="entry name" value="Ycf3/AcsC/BcsC/TPR_MFPF"/>
</dbReference>